<dbReference type="EMBL" id="DF844911">
    <property type="protein sequence ID" value="GAT48715.1"/>
    <property type="molecule type" value="Genomic_DNA"/>
</dbReference>
<proteinExistence type="predicted"/>
<protein>
    <submittedName>
        <fullName evidence="2">Uncharacterized protein</fullName>
    </submittedName>
</protein>
<keyword evidence="3" id="KW-1185">Reference proteome</keyword>
<name>A0ABQ0LC55_MYCCL</name>
<feature type="signal peptide" evidence="1">
    <location>
        <begin position="1"/>
        <end position="21"/>
    </location>
</feature>
<evidence type="ECO:0000256" key="1">
    <source>
        <dbReference type="SAM" id="SignalP"/>
    </source>
</evidence>
<feature type="chain" id="PRO_5046142144" evidence="1">
    <location>
        <begin position="22"/>
        <end position="173"/>
    </location>
</feature>
<evidence type="ECO:0000313" key="3">
    <source>
        <dbReference type="Proteomes" id="UP000815677"/>
    </source>
</evidence>
<evidence type="ECO:0000313" key="2">
    <source>
        <dbReference type="EMBL" id="GAT48715.1"/>
    </source>
</evidence>
<dbReference type="Proteomes" id="UP000815677">
    <property type="component" value="Unassembled WGS sequence"/>
</dbReference>
<reference evidence="2" key="1">
    <citation type="submission" date="2014-09" db="EMBL/GenBank/DDBJ databases">
        <title>Genome sequence of the luminous mushroom Mycena chlorophos for searching fungal bioluminescence genes.</title>
        <authorList>
            <person name="Tanaka Y."/>
            <person name="Kasuga D."/>
            <person name="Oba Y."/>
            <person name="Hase S."/>
            <person name="Sato K."/>
            <person name="Oba Y."/>
            <person name="Sakakibara Y."/>
        </authorList>
    </citation>
    <scope>NUCLEOTIDE SEQUENCE</scope>
</reference>
<accession>A0ABQ0LC55</accession>
<sequence>MGPKYLSWLAAKLRLTGVSFTATCLTRFPAANTTTQAGQRDAIDLDMRLHSYAVILLHDETEYGHDVVSVWCGGKRRAWRLSAMVCMSRGILDPSVFPSQYLRYQADKSTRISIRQLGRKHLPTGGLGCSLAGFDRTSSRRPLDSTVLCCEPFPTLGLQGGVLTFSAASCRVT</sequence>
<gene>
    <name evidence="2" type="ORF">MCHLO_06094</name>
</gene>
<keyword evidence="1" id="KW-0732">Signal</keyword>
<organism evidence="2 3">
    <name type="scientific">Mycena chlorophos</name>
    <name type="common">Agaric fungus</name>
    <name type="synonym">Agaricus chlorophos</name>
    <dbReference type="NCBI Taxonomy" id="658473"/>
    <lineage>
        <taxon>Eukaryota</taxon>
        <taxon>Fungi</taxon>
        <taxon>Dikarya</taxon>
        <taxon>Basidiomycota</taxon>
        <taxon>Agaricomycotina</taxon>
        <taxon>Agaricomycetes</taxon>
        <taxon>Agaricomycetidae</taxon>
        <taxon>Agaricales</taxon>
        <taxon>Marasmiineae</taxon>
        <taxon>Mycenaceae</taxon>
        <taxon>Mycena</taxon>
    </lineage>
</organism>